<evidence type="ECO:0000256" key="1">
    <source>
        <dbReference type="SAM" id="MobiDB-lite"/>
    </source>
</evidence>
<evidence type="ECO:0000256" key="3">
    <source>
        <dbReference type="SAM" id="SignalP"/>
    </source>
</evidence>
<sequence length="506" mass="53966">MPAQPTDRPVLLSGRRRAVVRSTVAPVLAVLAALLPGSVTASAEPTPDSGLVAPRTYHVKPPGGRKRPERDKRIHIQYRRGGSEGVDAKTGRLTMDVSGSKETLRLKQFGNGCSSTGGVTVVCEVGASYNSWADWAGALPYAAPGSKAGDRGELHLRYRAPDGHVSTATTTVVVGGPILEVRRPKTIAGVRPGAETGLDLTVRNTGETTADGVALMVEAGSELTLTQRFANCRYTEGDDAPRNAYCTFPNLRLRPGQTVVFSPGLRIRTPRTLDHGSLRQSAWPLDLGPYEDVRVPDGGKPGDGPPLRAQVRSGGSGQWSDEREAWTEVRTDNPADYAAIGAHVRAAPGEKQEVRVGARTDGPGDPGQGGAYDLVFTVPRGAEVLKEPMEEIDEDVFEPSCRHQGNVYTCPLRVHEPGSEETLPFTLRFGKDAGDGAVRLKERKGDEPPEDPDTSDHTAAVTVDLDAAYASSTASGHHVAWGVTGALAAFGVAYGGLLLWRRRQQR</sequence>
<evidence type="ECO:0000313" key="4">
    <source>
        <dbReference type="EMBL" id="MBA4863047.1"/>
    </source>
</evidence>
<evidence type="ECO:0000256" key="2">
    <source>
        <dbReference type="SAM" id="Phobius"/>
    </source>
</evidence>
<keyword evidence="2" id="KW-0812">Transmembrane</keyword>
<keyword evidence="3" id="KW-0732">Signal</keyword>
<feature type="region of interest" description="Disordered" evidence="1">
    <location>
        <begin position="41"/>
        <end position="71"/>
    </location>
</feature>
<feature type="transmembrane region" description="Helical" evidence="2">
    <location>
        <begin position="479"/>
        <end position="500"/>
    </location>
</feature>
<feature type="region of interest" description="Disordered" evidence="1">
    <location>
        <begin position="296"/>
        <end position="323"/>
    </location>
</feature>
<dbReference type="AlphaFoldDB" id="A0A7W2D1S9"/>
<proteinExistence type="predicted"/>
<dbReference type="EMBL" id="JACEQY010000017">
    <property type="protein sequence ID" value="MBA4863047.1"/>
    <property type="molecule type" value="Genomic_DNA"/>
</dbReference>
<organism evidence="4 5">
    <name type="scientific">Streptomyces himalayensis subsp. aureolus</name>
    <dbReference type="NCBI Taxonomy" id="2758039"/>
    <lineage>
        <taxon>Bacteria</taxon>
        <taxon>Bacillati</taxon>
        <taxon>Actinomycetota</taxon>
        <taxon>Actinomycetes</taxon>
        <taxon>Kitasatosporales</taxon>
        <taxon>Streptomycetaceae</taxon>
        <taxon>Streptomyces</taxon>
        <taxon>Streptomyces himalayensis</taxon>
    </lineage>
</organism>
<name>A0A7W2D1S9_9ACTN</name>
<feature type="chain" id="PRO_5030943018" description="DUF11 domain-containing protein" evidence="3">
    <location>
        <begin position="44"/>
        <end position="506"/>
    </location>
</feature>
<evidence type="ECO:0000313" key="5">
    <source>
        <dbReference type="Proteomes" id="UP000586976"/>
    </source>
</evidence>
<reference evidence="4 5" key="1">
    <citation type="submission" date="2020-07" db="EMBL/GenBank/DDBJ databases">
        <title>Streptomyces isolated from Indian soil.</title>
        <authorList>
            <person name="Mandal S."/>
            <person name="Maiti P.K."/>
        </authorList>
    </citation>
    <scope>NUCLEOTIDE SEQUENCE [LARGE SCALE GENOMIC DNA]</scope>
    <source>
        <strain evidence="4 5">PSKA54</strain>
    </source>
</reference>
<gene>
    <name evidence="4" type="ORF">H1V43_16990</name>
</gene>
<feature type="signal peptide" evidence="3">
    <location>
        <begin position="1"/>
        <end position="43"/>
    </location>
</feature>
<protein>
    <recommendedName>
        <fullName evidence="6">DUF11 domain-containing protein</fullName>
    </recommendedName>
</protein>
<keyword evidence="2" id="KW-1133">Transmembrane helix</keyword>
<evidence type="ECO:0008006" key="6">
    <source>
        <dbReference type="Google" id="ProtNLM"/>
    </source>
</evidence>
<dbReference type="RefSeq" id="WP_181864802.1">
    <property type="nucleotide sequence ID" value="NZ_JACEQY010000017.1"/>
</dbReference>
<dbReference type="Proteomes" id="UP000586976">
    <property type="component" value="Unassembled WGS sequence"/>
</dbReference>
<keyword evidence="5" id="KW-1185">Reference proteome</keyword>
<keyword evidence="2" id="KW-0472">Membrane</keyword>
<accession>A0A7W2D1S9</accession>
<comment type="caution">
    <text evidence="4">The sequence shown here is derived from an EMBL/GenBank/DDBJ whole genome shotgun (WGS) entry which is preliminary data.</text>
</comment>